<name>A0A1C5IPJ4_9ACTN</name>
<evidence type="ECO:0000313" key="9">
    <source>
        <dbReference type="Proteomes" id="UP000198217"/>
    </source>
</evidence>
<feature type="transmembrane region" description="Helical" evidence="7">
    <location>
        <begin position="149"/>
        <end position="169"/>
    </location>
</feature>
<sequence length="268" mass="28098">MSPEHAGHGLAVGPLLLVPPLLFWSYLAAALRERAADRPGWSHWRTASFGAGTAAAAVALALPGHGLAAHMWQHLLLGMLAPLGLVLGAPASLALRVADRRTGRAVVRLLRRPAVGVLTHPVTGLALTVGGLYVLYLTPLYRATLTNPVLHHLVLLHFLLSGYLFTWAIAGPDPGPQRPRVPVRLVVLGVAVAGHATLAQLLHAGLLVDVTAPAAELRAAATVMYYGGDLAELLLALALLVTWRPEPRRARQADEPTPGTAALPASAG</sequence>
<dbReference type="EMBL" id="LT607750">
    <property type="protein sequence ID" value="SCG60290.1"/>
    <property type="molecule type" value="Genomic_DNA"/>
</dbReference>
<feature type="transmembrane region" description="Helical" evidence="7">
    <location>
        <begin position="74"/>
        <end position="95"/>
    </location>
</feature>
<keyword evidence="9" id="KW-1185">Reference proteome</keyword>
<evidence type="ECO:0000256" key="7">
    <source>
        <dbReference type="SAM" id="Phobius"/>
    </source>
</evidence>
<evidence type="ECO:0000256" key="3">
    <source>
        <dbReference type="ARBA" id="ARBA00022692"/>
    </source>
</evidence>
<dbReference type="Pfam" id="PF09678">
    <property type="entry name" value="Caa3_CtaG"/>
    <property type="match status" value="1"/>
</dbReference>
<keyword evidence="2" id="KW-1003">Cell membrane</keyword>
<feature type="transmembrane region" description="Helical" evidence="7">
    <location>
        <begin position="181"/>
        <end position="203"/>
    </location>
</feature>
<dbReference type="GO" id="GO:0005886">
    <property type="term" value="C:plasma membrane"/>
    <property type="evidence" value="ECO:0007669"/>
    <property type="project" value="UniProtKB-SubCell"/>
</dbReference>
<evidence type="ECO:0000313" key="8">
    <source>
        <dbReference type="EMBL" id="SCG60290.1"/>
    </source>
</evidence>
<dbReference type="AlphaFoldDB" id="A0A1C5IPJ4"/>
<dbReference type="InterPro" id="IPR019108">
    <property type="entry name" value="Caa3_assmbl_CtaG-rel"/>
</dbReference>
<gene>
    <name evidence="8" type="ORF">GA0070609_3613</name>
</gene>
<evidence type="ECO:0000256" key="2">
    <source>
        <dbReference type="ARBA" id="ARBA00022475"/>
    </source>
</evidence>
<reference evidence="8 9" key="1">
    <citation type="submission" date="2016-06" db="EMBL/GenBank/DDBJ databases">
        <authorList>
            <person name="Kjaerup R.B."/>
            <person name="Dalgaard T.S."/>
            <person name="Juul-Madsen H.R."/>
        </authorList>
    </citation>
    <scope>NUCLEOTIDE SEQUENCE [LARGE SCALE GENOMIC DNA]</scope>
    <source>
        <strain evidence="8 9">DSM 43904</strain>
    </source>
</reference>
<evidence type="ECO:0000256" key="1">
    <source>
        <dbReference type="ARBA" id="ARBA00004651"/>
    </source>
</evidence>
<protein>
    <submittedName>
        <fullName evidence="8">Putative membrane protein</fullName>
    </submittedName>
</protein>
<keyword evidence="3 7" id="KW-0812">Transmembrane</keyword>
<evidence type="ECO:0000256" key="6">
    <source>
        <dbReference type="SAM" id="MobiDB-lite"/>
    </source>
</evidence>
<evidence type="ECO:0000256" key="4">
    <source>
        <dbReference type="ARBA" id="ARBA00022989"/>
    </source>
</evidence>
<keyword evidence="4 7" id="KW-1133">Transmembrane helix</keyword>
<feature type="region of interest" description="Disordered" evidence="6">
    <location>
        <begin position="248"/>
        <end position="268"/>
    </location>
</feature>
<feature type="transmembrane region" description="Helical" evidence="7">
    <location>
        <begin position="223"/>
        <end position="243"/>
    </location>
</feature>
<accession>A0A1C5IPJ4</accession>
<evidence type="ECO:0000256" key="5">
    <source>
        <dbReference type="ARBA" id="ARBA00023136"/>
    </source>
</evidence>
<proteinExistence type="predicted"/>
<keyword evidence="5 7" id="KW-0472">Membrane</keyword>
<feature type="transmembrane region" description="Helical" evidence="7">
    <location>
        <begin position="115"/>
        <end position="137"/>
    </location>
</feature>
<feature type="transmembrane region" description="Helical" evidence="7">
    <location>
        <begin position="43"/>
        <end position="62"/>
    </location>
</feature>
<feature type="transmembrane region" description="Helical" evidence="7">
    <location>
        <begin position="12"/>
        <end position="31"/>
    </location>
</feature>
<dbReference type="Proteomes" id="UP000198217">
    <property type="component" value="Chromosome I"/>
</dbReference>
<organism evidence="8 9">
    <name type="scientific">Micromonospora echinaurantiaca</name>
    <dbReference type="NCBI Taxonomy" id="47857"/>
    <lineage>
        <taxon>Bacteria</taxon>
        <taxon>Bacillati</taxon>
        <taxon>Actinomycetota</taxon>
        <taxon>Actinomycetes</taxon>
        <taxon>Micromonosporales</taxon>
        <taxon>Micromonosporaceae</taxon>
        <taxon>Micromonospora</taxon>
    </lineage>
</organism>
<comment type="subcellular location">
    <subcellularLocation>
        <location evidence="1">Cell membrane</location>
        <topology evidence="1">Multi-pass membrane protein</topology>
    </subcellularLocation>
</comment>
<dbReference type="RefSeq" id="WP_088994811.1">
    <property type="nucleotide sequence ID" value="NZ_LT607750.1"/>
</dbReference>